<organism evidence="13 14">
    <name type="scientific">Actibacterium atlanticum</name>
    <dbReference type="NCBI Taxonomy" id="1461693"/>
    <lineage>
        <taxon>Bacteria</taxon>
        <taxon>Pseudomonadati</taxon>
        <taxon>Pseudomonadota</taxon>
        <taxon>Alphaproteobacteria</taxon>
        <taxon>Rhodobacterales</taxon>
        <taxon>Roseobacteraceae</taxon>
        <taxon>Actibacterium</taxon>
    </lineage>
</organism>
<evidence type="ECO:0000313" key="14">
    <source>
        <dbReference type="Proteomes" id="UP000024836"/>
    </source>
</evidence>
<dbReference type="PANTHER" id="PTHR12001">
    <property type="entry name" value="GERANYLGERANYL PYROPHOSPHATE SYNTHASE"/>
    <property type="match status" value="1"/>
</dbReference>
<keyword evidence="3 12" id="KW-0808">Transferase</keyword>
<dbReference type="Pfam" id="PF00348">
    <property type="entry name" value="polyprenyl_synt"/>
    <property type="match status" value="1"/>
</dbReference>
<comment type="similarity">
    <text evidence="2 12">Belongs to the FPP/GGPP synthase family.</text>
</comment>
<keyword evidence="4" id="KW-0479">Metal-binding</keyword>
<evidence type="ECO:0000256" key="3">
    <source>
        <dbReference type="ARBA" id="ARBA00022679"/>
    </source>
</evidence>
<evidence type="ECO:0000256" key="2">
    <source>
        <dbReference type="ARBA" id="ARBA00006706"/>
    </source>
</evidence>
<sequence length="332" mass="36128">MGLDEAASKPHEKLGAVLAAEMDAVNELIRTRMASKHAPRIPEVTAHLVEAGGKRLRPMLTLAAAKMCGYDGPYHVHLAATVEFIHTATLLHDDVVDESAQRRGRPTANLLWDNKSSVLVGDYLFSRSFQLMTETGSLDVLRILSNASATIAEGEVLQLTAAQDLTTSEDTYLQVVRGKTAALFSAATEVGGVIADAPKDHVQALYDFGDALGVSFQIVDDLLDYWGSDATGKNIGDDFRERKMSLPLIKALAKADDTEHDFWKRTIAKGDQRDGDLEHALELLNKHGALEDTRAEALAWSDKAKAALATLPQSEIRDLLIDIADYVVARVN</sequence>
<dbReference type="STRING" id="1461693.ATO10_13189"/>
<dbReference type="InterPro" id="IPR000092">
    <property type="entry name" value="Polyprenyl_synt"/>
</dbReference>
<evidence type="ECO:0000256" key="6">
    <source>
        <dbReference type="ARBA" id="ARBA00051506"/>
    </source>
</evidence>
<dbReference type="PROSITE" id="PS00723">
    <property type="entry name" value="POLYPRENYL_SYNTHASE_1"/>
    <property type="match status" value="1"/>
</dbReference>
<evidence type="ECO:0000256" key="9">
    <source>
        <dbReference type="ARBA" id="ARBA00072473"/>
    </source>
</evidence>
<dbReference type="AlphaFoldDB" id="A0A058ZIW8"/>
<evidence type="ECO:0000256" key="10">
    <source>
        <dbReference type="ARBA" id="ARBA00079637"/>
    </source>
</evidence>
<dbReference type="SFLD" id="SFLDS00005">
    <property type="entry name" value="Isoprenoid_Synthase_Type_I"/>
    <property type="match status" value="1"/>
</dbReference>
<comment type="cofactor">
    <cofactor evidence="1">
        <name>Mg(2+)</name>
        <dbReference type="ChEBI" id="CHEBI:18420"/>
    </cofactor>
</comment>
<proteinExistence type="inferred from homology"/>
<comment type="function">
    <text evidence="7">Supplies octaprenyl diphosphate, the precursor for the side chain of the isoprenoid quinones ubiquinone and menaquinone.</text>
</comment>
<dbReference type="GO" id="GO:0008299">
    <property type="term" value="P:isoprenoid biosynthetic process"/>
    <property type="evidence" value="ECO:0007669"/>
    <property type="project" value="InterPro"/>
</dbReference>
<protein>
    <recommendedName>
        <fullName evidence="9">Octaprenyl diphosphate synthase</fullName>
        <ecNumber evidence="8">2.5.1.90</ecNumber>
    </recommendedName>
    <alternativeName>
        <fullName evidence="11">All-trans-octaprenyl-diphosphate synthase</fullName>
    </alternativeName>
    <alternativeName>
        <fullName evidence="10">Octaprenyl pyrophosphate synthase</fullName>
    </alternativeName>
</protein>
<name>A0A058ZIW8_9RHOB</name>
<evidence type="ECO:0000256" key="8">
    <source>
        <dbReference type="ARBA" id="ARBA00066511"/>
    </source>
</evidence>
<dbReference type="OrthoDB" id="9805316at2"/>
<dbReference type="CDD" id="cd00685">
    <property type="entry name" value="Trans_IPPS_HT"/>
    <property type="match status" value="1"/>
</dbReference>
<dbReference type="SUPFAM" id="SSF48576">
    <property type="entry name" value="Terpenoid synthases"/>
    <property type="match status" value="1"/>
</dbReference>
<keyword evidence="14" id="KW-1185">Reference proteome</keyword>
<evidence type="ECO:0000256" key="5">
    <source>
        <dbReference type="ARBA" id="ARBA00022842"/>
    </source>
</evidence>
<dbReference type="GO" id="GO:0106350">
    <property type="term" value="F:all-trans-octaprenyl-diphosphate synthase activity"/>
    <property type="evidence" value="ECO:0007669"/>
    <property type="project" value="UniProtKB-EC"/>
</dbReference>
<evidence type="ECO:0000256" key="4">
    <source>
        <dbReference type="ARBA" id="ARBA00022723"/>
    </source>
</evidence>
<dbReference type="eggNOG" id="COG0142">
    <property type="taxonomic scope" value="Bacteria"/>
</dbReference>
<dbReference type="FunFam" id="1.10.600.10:FF:000002">
    <property type="entry name" value="Octaprenyl diphosphate synthase"/>
    <property type="match status" value="1"/>
</dbReference>
<keyword evidence="5" id="KW-0460">Magnesium</keyword>
<evidence type="ECO:0000256" key="7">
    <source>
        <dbReference type="ARBA" id="ARBA00055029"/>
    </source>
</evidence>
<dbReference type="EC" id="2.5.1.90" evidence="8"/>
<gene>
    <name evidence="13" type="ORF">ATO10_13189</name>
</gene>
<dbReference type="InterPro" id="IPR008949">
    <property type="entry name" value="Isoprenoid_synthase_dom_sf"/>
</dbReference>
<dbReference type="GO" id="GO:0046872">
    <property type="term" value="F:metal ion binding"/>
    <property type="evidence" value="ECO:0007669"/>
    <property type="project" value="UniProtKB-KW"/>
</dbReference>
<dbReference type="InterPro" id="IPR033749">
    <property type="entry name" value="Polyprenyl_synt_CS"/>
</dbReference>
<dbReference type="PANTHER" id="PTHR12001:SF69">
    <property type="entry name" value="ALL TRANS-POLYPRENYL-DIPHOSPHATE SYNTHASE PDSS1"/>
    <property type="match status" value="1"/>
</dbReference>
<evidence type="ECO:0000313" key="13">
    <source>
        <dbReference type="EMBL" id="KCV81137.1"/>
    </source>
</evidence>
<dbReference type="RefSeq" id="WP_035252363.1">
    <property type="nucleotide sequence ID" value="NZ_AQQY01000010.1"/>
</dbReference>
<dbReference type="PATRIC" id="fig|1461693.3.peg.2670"/>
<evidence type="ECO:0000256" key="1">
    <source>
        <dbReference type="ARBA" id="ARBA00001946"/>
    </source>
</evidence>
<dbReference type="Proteomes" id="UP000024836">
    <property type="component" value="Unassembled WGS sequence"/>
</dbReference>
<evidence type="ECO:0000256" key="11">
    <source>
        <dbReference type="ARBA" id="ARBA00083124"/>
    </source>
</evidence>
<comment type="caution">
    <text evidence="13">The sequence shown here is derived from an EMBL/GenBank/DDBJ whole genome shotgun (WGS) entry which is preliminary data.</text>
</comment>
<dbReference type="PROSITE" id="PS00444">
    <property type="entry name" value="POLYPRENYL_SYNTHASE_2"/>
    <property type="match status" value="1"/>
</dbReference>
<comment type="catalytic activity">
    <reaction evidence="6">
        <text>5 isopentenyl diphosphate + (2E,6E)-farnesyl diphosphate = all-trans-octaprenyl diphosphate + 5 diphosphate</text>
        <dbReference type="Rhea" id="RHEA:27798"/>
        <dbReference type="ChEBI" id="CHEBI:33019"/>
        <dbReference type="ChEBI" id="CHEBI:57711"/>
        <dbReference type="ChEBI" id="CHEBI:128769"/>
        <dbReference type="ChEBI" id="CHEBI:175763"/>
        <dbReference type="EC" id="2.5.1.90"/>
    </reaction>
</comment>
<dbReference type="Gene3D" id="1.10.600.10">
    <property type="entry name" value="Farnesyl Diphosphate Synthase"/>
    <property type="match status" value="1"/>
</dbReference>
<reference evidence="13 14" key="1">
    <citation type="submission" date="2013-04" db="EMBL/GenBank/DDBJ databases">
        <title>Shimia sp. 22II-S11-Z10 Genome Sequencing.</title>
        <authorList>
            <person name="Lai Q."/>
            <person name="Li G."/>
            <person name="Shao Z."/>
        </authorList>
    </citation>
    <scope>NUCLEOTIDE SEQUENCE [LARGE SCALE GENOMIC DNA]</scope>
    <source>
        <strain evidence="14">22II-S11-Z10</strain>
    </source>
</reference>
<evidence type="ECO:0000256" key="12">
    <source>
        <dbReference type="RuleBase" id="RU004466"/>
    </source>
</evidence>
<dbReference type="EMBL" id="AQQY01000010">
    <property type="protein sequence ID" value="KCV81137.1"/>
    <property type="molecule type" value="Genomic_DNA"/>
</dbReference>
<accession>A0A058ZIW8</accession>